<dbReference type="InterPro" id="IPR051449">
    <property type="entry name" value="ABC-2_transporter_component"/>
</dbReference>
<comment type="similarity">
    <text evidence="2">Belongs to the ABC-2 integral membrane protein family.</text>
</comment>
<feature type="transmembrane region" description="Helical" evidence="8">
    <location>
        <begin position="343"/>
        <end position="364"/>
    </location>
</feature>
<dbReference type="PANTHER" id="PTHR30294:SF29">
    <property type="entry name" value="MULTIDRUG ABC TRANSPORTER PERMEASE YBHS-RELATED"/>
    <property type="match status" value="1"/>
</dbReference>
<organism evidence="10 11">
    <name type="scientific">Syntrophobotulus glycolicus (strain DSM 8271 / FlGlyR)</name>
    <dbReference type="NCBI Taxonomy" id="645991"/>
    <lineage>
        <taxon>Bacteria</taxon>
        <taxon>Bacillati</taxon>
        <taxon>Bacillota</taxon>
        <taxon>Clostridia</taxon>
        <taxon>Eubacteriales</taxon>
        <taxon>Desulfitobacteriaceae</taxon>
        <taxon>Syntrophobotulus</taxon>
    </lineage>
</organism>
<feature type="transmembrane region" description="Helical" evidence="8">
    <location>
        <begin position="175"/>
        <end position="200"/>
    </location>
</feature>
<dbReference type="InterPro" id="IPR047817">
    <property type="entry name" value="ABC2_TM_bact-type"/>
</dbReference>
<feature type="transmembrane region" description="Helical" evidence="8">
    <location>
        <begin position="226"/>
        <end position="247"/>
    </location>
</feature>
<feature type="transmembrane region" description="Helical" evidence="8">
    <location>
        <begin position="259"/>
        <end position="278"/>
    </location>
</feature>
<evidence type="ECO:0000256" key="7">
    <source>
        <dbReference type="ARBA" id="ARBA00023136"/>
    </source>
</evidence>
<reference evidence="10 11" key="1">
    <citation type="journal article" date="2011" name="Stand. Genomic Sci.">
        <title>Complete genome sequence of Syntrophobotulus glycolicus type strain (FlGlyR).</title>
        <authorList>
            <person name="Han C."/>
            <person name="Mwirichia R."/>
            <person name="Chertkov O."/>
            <person name="Held B."/>
            <person name="Lapidus A."/>
            <person name="Nolan M."/>
            <person name="Lucas S."/>
            <person name="Hammon N."/>
            <person name="Deshpande S."/>
            <person name="Cheng J.F."/>
            <person name="Tapia R."/>
            <person name="Goodwin L."/>
            <person name="Pitluck S."/>
            <person name="Huntemann M."/>
            <person name="Liolios K."/>
            <person name="Ivanova N."/>
            <person name="Pagani I."/>
            <person name="Mavromatis K."/>
            <person name="Ovchinikova G."/>
            <person name="Pati A."/>
            <person name="Chen A."/>
            <person name="Palaniappan K."/>
            <person name="Land M."/>
            <person name="Hauser L."/>
            <person name="Brambilla E.M."/>
            <person name="Rohde M."/>
            <person name="Spring S."/>
            <person name="Sikorski J."/>
            <person name="Goker M."/>
            <person name="Woyke T."/>
            <person name="Bristow J."/>
            <person name="Eisen J.A."/>
            <person name="Markowitz V."/>
            <person name="Hugenholtz P."/>
            <person name="Kyrpides N.C."/>
            <person name="Klenk H.P."/>
            <person name="Detter J.C."/>
        </authorList>
    </citation>
    <scope>NUCLEOTIDE SEQUENCE [LARGE SCALE GENOMIC DNA]</scope>
    <source>
        <strain evidence="11">DSM 8271 / FlGlyR</strain>
    </source>
</reference>
<reference evidence="11" key="2">
    <citation type="submission" date="2011-02" db="EMBL/GenBank/DDBJ databases">
        <title>The complete genome of Syntrophobotulus glycolicus DSM 8271.</title>
        <authorList>
            <person name="Lucas S."/>
            <person name="Copeland A."/>
            <person name="Lapidus A."/>
            <person name="Bruce D."/>
            <person name="Goodwin L."/>
            <person name="Pitluck S."/>
            <person name="Kyrpides N."/>
            <person name="Mavromatis K."/>
            <person name="Pagani I."/>
            <person name="Ivanova N."/>
            <person name="Mikhailova N."/>
            <person name="Chertkov O."/>
            <person name="Held B."/>
            <person name="Detter J.C."/>
            <person name="Tapia R."/>
            <person name="Han C."/>
            <person name="Land M."/>
            <person name="Hauser L."/>
            <person name="Markowitz V."/>
            <person name="Cheng J.-F."/>
            <person name="Hugenholtz P."/>
            <person name="Woyke T."/>
            <person name="Wu D."/>
            <person name="Spring S."/>
            <person name="Schroeder M."/>
            <person name="Brambilla E."/>
            <person name="Klenk H.-P."/>
            <person name="Eisen J.A."/>
        </authorList>
    </citation>
    <scope>NUCLEOTIDE SEQUENCE [LARGE SCALE GENOMIC DNA]</scope>
    <source>
        <strain evidence="11">DSM 8271 / FlGlyR</strain>
    </source>
</reference>
<evidence type="ECO:0000256" key="6">
    <source>
        <dbReference type="ARBA" id="ARBA00022989"/>
    </source>
</evidence>
<comment type="subcellular location">
    <subcellularLocation>
        <location evidence="1">Cell membrane</location>
        <topology evidence="1">Multi-pass membrane protein</topology>
    </subcellularLocation>
</comment>
<dbReference type="GO" id="GO:0140359">
    <property type="term" value="F:ABC-type transporter activity"/>
    <property type="evidence" value="ECO:0007669"/>
    <property type="project" value="InterPro"/>
</dbReference>
<dbReference type="STRING" id="645991.Sgly_0145"/>
<dbReference type="HOGENOM" id="CLU_039483_8_0_9"/>
<protein>
    <submittedName>
        <fullName evidence="10">ABC-2 type transporter</fullName>
    </submittedName>
</protein>
<evidence type="ECO:0000259" key="9">
    <source>
        <dbReference type="PROSITE" id="PS51012"/>
    </source>
</evidence>
<dbReference type="Pfam" id="PF12698">
    <property type="entry name" value="ABC2_membrane_3"/>
    <property type="match status" value="1"/>
</dbReference>
<proteinExistence type="inferred from homology"/>
<feature type="transmembrane region" description="Helical" evidence="8">
    <location>
        <begin position="290"/>
        <end position="308"/>
    </location>
</feature>
<evidence type="ECO:0000313" key="11">
    <source>
        <dbReference type="Proteomes" id="UP000007488"/>
    </source>
</evidence>
<dbReference type="GO" id="GO:0005886">
    <property type="term" value="C:plasma membrane"/>
    <property type="evidence" value="ECO:0007669"/>
    <property type="project" value="UniProtKB-SubCell"/>
</dbReference>
<evidence type="ECO:0000256" key="4">
    <source>
        <dbReference type="ARBA" id="ARBA00022475"/>
    </source>
</evidence>
<evidence type="ECO:0000313" key="10">
    <source>
        <dbReference type="EMBL" id="ADY54516.1"/>
    </source>
</evidence>
<keyword evidence="5 8" id="KW-0812">Transmembrane</keyword>
<feature type="transmembrane region" description="Helical" evidence="8">
    <location>
        <begin position="21"/>
        <end position="40"/>
    </location>
</feature>
<keyword evidence="7 8" id="KW-0472">Membrane</keyword>
<dbReference type="Proteomes" id="UP000007488">
    <property type="component" value="Chromosome"/>
</dbReference>
<dbReference type="OrthoDB" id="9776218at2"/>
<sequence>MRRIVAVMHKEFLQMRRDRMTLALTVMLPFIQLILFGFAIQTEVKHIPTAIFDQSLSEESRDLLSSFTASGYFEVRYAAQSINEVDSLIDSGKVKAGIIVPGDFAGMVQKGESASVQLIVDASDNMVANQAMATASSIGFLKSQEAISKKLQVDMTEPLYDIRVRPWYNPGGITAYYMVPGILGIIVTMTMVMMTATAIVRERERGTLEQLIVTPIKSYELMIGKILPYIVLGYIQITIALIVGVAVFKVPIRGSLTELYGLTLFFITASLGLGLMISNVAKTQMQAFQMSFFIMLPSIILSGFMFPREAMPKIIYYIGNLIPITYFLEIVRGIILKGIGIGYLAGQVVSLIVFSVVFIVISTLKFKKKIA</sequence>
<name>F0SVP0_SYNGF</name>
<accession>F0SVP0</accession>
<gene>
    <name evidence="10" type="ordered locus">Sgly_0145</name>
</gene>
<dbReference type="AlphaFoldDB" id="F0SVP0"/>
<dbReference type="PANTHER" id="PTHR30294">
    <property type="entry name" value="MEMBRANE COMPONENT OF ABC TRANSPORTER YHHJ-RELATED"/>
    <property type="match status" value="1"/>
</dbReference>
<evidence type="ECO:0000256" key="8">
    <source>
        <dbReference type="SAM" id="Phobius"/>
    </source>
</evidence>
<keyword evidence="3" id="KW-0813">Transport</keyword>
<dbReference type="Gene3D" id="3.40.1710.10">
    <property type="entry name" value="abc type-2 transporter like domain"/>
    <property type="match status" value="1"/>
</dbReference>
<evidence type="ECO:0000256" key="3">
    <source>
        <dbReference type="ARBA" id="ARBA00022448"/>
    </source>
</evidence>
<keyword evidence="4" id="KW-1003">Cell membrane</keyword>
<dbReference type="PROSITE" id="PS51012">
    <property type="entry name" value="ABC_TM2"/>
    <property type="match status" value="1"/>
</dbReference>
<feature type="transmembrane region" description="Helical" evidence="8">
    <location>
        <begin position="314"/>
        <end position="331"/>
    </location>
</feature>
<evidence type="ECO:0000256" key="5">
    <source>
        <dbReference type="ARBA" id="ARBA00022692"/>
    </source>
</evidence>
<keyword evidence="6 8" id="KW-1133">Transmembrane helix</keyword>
<evidence type="ECO:0000256" key="1">
    <source>
        <dbReference type="ARBA" id="ARBA00004651"/>
    </source>
</evidence>
<keyword evidence="11" id="KW-1185">Reference proteome</keyword>
<dbReference type="KEGG" id="sgy:Sgly_0145"/>
<dbReference type="EMBL" id="CP002547">
    <property type="protein sequence ID" value="ADY54516.1"/>
    <property type="molecule type" value="Genomic_DNA"/>
</dbReference>
<feature type="domain" description="ABC transmembrane type-2" evidence="9">
    <location>
        <begin position="144"/>
        <end position="369"/>
    </location>
</feature>
<evidence type="ECO:0000256" key="2">
    <source>
        <dbReference type="ARBA" id="ARBA00007783"/>
    </source>
</evidence>
<dbReference type="eggNOG" id="COG0842">
    <property type="taxonomic scope" value="Bacteria"/>
</dbReference>
<dbReference type="InterPro" id="IPR013525">
    <property type="entry name" value="ABC2_TM"/>
</dbReference>
<dbReference type="RefSeq" id="WP_013623387.1">
    <property type="nucleotide sequence ID" value="NC_015172.1"/>
</dbReference>